<dbReference type="Proteomes" id="UP001589535">
    <property type="component" value="Unassembled WGS sequence"/>
</dbReference>
<dbReference type="CDD" id="cd06170">
    <property type="entry name" value="LuxR_C_like"/>
    <property type="match status" value="1"/>
</dbReference>
<dbReference type="Pfam" id="PF00196">
    <property type="entry name" value="GerE"/>
    <property type="match status" value="1"/>
</dbReference>
<organism evidence="5 6">
    <name type="scientific">Amycolatopsis plumensis</name>
    <dbReference type="NCBI Taxonomy" id="236508"/>
    <lineage>
        <taxon>Bacteria</taxon>
        <taxon>Bacillati</taxon>
        <taxon>Actinomycetota</taxon>
        <taxon>Actinomycetes</taxon>
        <taxon>Pseudonocardiales</taxon>
        <taxon>Pseudonocardiaceae</taxon>
        <taxon>Amycolatopsis</taxon>
    </lineage>
</organism>
<dbReference type="SUPFAM" id="SSF46894">
    <property type="entry name" value="C-terminal effector domain of the bipartite response regulators"/>
    <property type="match status" value="1"/>
</dbReference>
<keyword evidence="2" id="KW-0238">DNA-binding</keyword>
<evidence type="ECO:0000313" key="5">
    <source>
        <dbReference type="EMBL" id="MFB9688297.1"/>
    </source>
</evidence>
<comment type="caution">
    <text evidence="5">The sequence shown here is derived from an EMBL/GenBank/DDBJ whole genome shotgun (WGS) entry which is preliminary data.</text>
</comment>
<evidence type="ECO:0000313" key="6">
    <source>
        <dbReference type="Proteomes" id="UP001589535"/>
    </source>
</evidence>
<accession>A0ABV5UA78</accession>
<keyword evidence="6" id="KW-1185">Reference proteome</keyword>
<feature type="domain" description="HTH luxR-type" evidence="4">
    <location>
        <begin position="146"/>
        <end position="211"/>
    </location>
</feature>
<reference evidence="5 6" key="1">
    <citation type="submission" date="2024-09" db="EMBL/GenBank/DDBJ databases">
        <authorList>
            <person name="Sun Q."/>
            <person name="Mori K."/>
        </authorList>
    </citation>
    <scope>NUCLEOTIDE SEQUENCE [LARGE SCALE GENOMIC DNA]</scope>
    <source>
        <strain evidence="5 6">JCM 13852</strain>
    </source>
</reference>
<dbReference type="Gene3D" id="3.40.50.2300">
    <property type="match status" value="1"/>
</dbReference>
<dbReference type="EMBL" id="JBHMBK010000025">
    <property type="protein sequence ID" value="MFB9688297.1"/>
    <property type="molecule type" value="Genomic_DNA"/>
</dbReference>
<protein>
    <submittedName>
        <fullName evidence="5">LuxR C-terminal-related transcriptional regulator</fullName>
    </submittedName>
</protein>
<proteinExistence type="predicted"/>
<name>A0ABV5UA78_9PSEU</name>
<evidence type="ECO:0000256" key="3">
    <source>
        <dbReference type="ARBA" id="ARBA00023163"/>
    </source>
</evidence>
<gene>
    <name evidence="5" type="ORF">ACFFTO_29315</name>
</gene>
<dbReference type="PANTHER" id="PTHR44688">
    <property type="entry name" value="DNA-BINDING TRANSCRIPTIONAL ACTIVATOR DEVR_DOSR"/>
    <property type="match status" value="1"/>
</dbReference>
<sequence>MIRLVLAGSFTVDAANLKKLLSVAPDIETVEVVGSVDHLRLLARAGRAVTALLYAELSEPDIAAAARALAELDERNTLIVVVESATVAKVRSVLSAGARGIVLPDSPVEELLTAVRAVAAGHPFVPAPFLTSLGERLFTVTAQAGQQRGGHRLTPREIEVLRLMAVGLPNSEIAEELFISEATARSHVLNILRKLCARNRTEAVANAYRDGLLAAEHLLPAATE</sequence>
<keyword evidence="1" id="KW-0805">Transcription regulation</keyword>
<dbReference type="PANTHER" id="PTHR44688:SF16">
    <property type="entry name" value="DNA-BINDING TRANSCRIPTIONAL ACTIVATOR DEVR_DOSR"/>
    <property type="match status" value="1"/>
</dbReference>
<dbReference type="SMART" id="SM00421">
    <property type="entry name" value="HTH_LUXR"/>
    <property type="match status" value="1"/>
</dbReference>
<dbReference type="PRINTS" id="PR00038">
    <property type="entry name" value="HTHLUXR"/>
</dbReference>
<keyword evidence="3" id="KW-0804">Transcription</keyword>
<dbReference type="PROSITE" id="PS50043">
    <property type="entry name" value="HTH_LUXR_2"/>
    <property type="match status" value="1"/>
</dbReference>
<evidence type="ECO:0000256" key="1">
    <source>
        <dbReference type="ARBA" id="ARBA00023015"/>
    </source>
</evidence>
<dbReference type="InterPro" id="IPR016032">
    <property type="entry name" value="Sig_transdc_resp-reg_C-effctor"/>
</dbReference>
<evidence type="ECO:0000256" key="2">
    <source>
        <dbReference type="ARBA" id="ARBA00023125"/>
    </source>
</evidence>
<evidence type="ECO:0000259" key="4">
    <source>
        <dbReference type="PROSITE" id="PS50043"/>
    </source>
</evidence>
<dbReference type="RefSeq" id="WP_378200099.1">
    <property type="nucleotide sequence ID" value="NZ_JBHMBK010000025.1"/>
</dbReference>
<dbReference type="InterPro" id="IPR000792">
    <property type="entry name" value="Tscrpt_reg_LuxR_C"/>
</dbReference>